<evidence type="ECO:0000313" key="6">
    <source>
        <dbReference type="EnsemblMetazoa" id="G5089.1:cds"/>
    </source>
</evidence>
<comment type="subcellular location">
    <subcellularLocation>
        <location evidence="1">Cytoplasm</location>
    </subcellularLocation>
</comment>
<dbReference type="GO" id="GO:1990108">
    <property type="term" value="P:protein linear deubiquitination"/>
    <property type="evidence" value="ECO:0007669"/>
    <property type="project" value="InterPro"/>
</dbReference>
<evidence type="ECO:0000256" key="1">
    <source>
        <dbReference type="ARBA" id="ARBA00004496"/>
    </source>
</evidence>
<sequence>MGCFLWITNIRFRGGHSVKGSLNIGPKQDILEYCKAEWRGQTKRASIMQKAYQEIPSLIECRHLHQVRGDNYCAIRGTLLQCFIQNINVLSKWNSAESVINRLQTLYRNPNSGLSQWTFAHRLPFNKKDKLPTMSECVKCLFAKFSECQSLSTNEERNSWPVNLLNLDTKVDLQCMEAIKLLMFLEAHSLYEASQKGDDVPVFVWLLFARDTSENPESLLKNHINPVGDSGGLEQIEMILLGHTLEVTIKVLRLQQYGEEDFVTYYPDDRRESWPLIVLIAEDDRHYNAPVV</sequence>
<dbReference type="InterPro" id="IPR023235">
    <property type="entry name" value="FAM105"/>
</dbReference>
<protein>
    <submittedName>
        <fullName evidence="6">Uncharacterized protein</fullName>
    </submittedName>
</protein>
<dbReference type="AlphaFoldDB" id="A0A8W8N8I0"/>
<feature type="active site" evidence="4">
    <location>
        <position position="70"/>
    </location>
</feature>
<name>A0A8W8N8I0_MAGGI</name>
<accession>A0A8W8N8I0</accession>
<proteinExistence type="inferred from homology"/>
<feature type="active site" description="Nucleophile" evidence="4">
    <location>
        <position position="73"/>
    </location>
</feature>
<evidence type="ECO:0000313" key="7">
    <source>
        <dbReference type="Proteomes" id="UP000005408"/>
    </source>
</evidence>
<dbReference type="GO" id="GO:0005737">
    <property type="term" value="C:cytoplasm"/>
    <property type="evidence" value="ECO:0007669"/>
    <property type="project" value="UniProtKB-SubCell"/>
</dbReference>
<feature type="region of interest" description="Linear diubiquitin binding" evidence="5">
    <location>
        <begin position="37"/>
        <end position="38"/>
    </location>
</feature>
<dbReference type="PRINTS" id="PR02057">
    <property type="entry name" value="PROTEINF105B"/>
</dbReference>
<feature type="region of interest" description="Linear diubiquitin binding" evidence="5">
    <location>
        <begin position="68"/>
        <end position="70"/>
    </location>
</feature>
<keyword evidence="3" id="KW-0963">Cytoplasm</keyword>
<comment type="similarity">
    <text evidence="2">Belongs to the peptidase C65 family. Otulin subfamily.</text>
</comment>
<organism evidence="6 7">
    <name type="scientific">Magallana gigas</name>
    <name type="common">Pacific oyster</name>
    <name type="synonym">Crassostrea gigas</name>
    <dbReference type="NCBI Taxonomy" id="29159"/>
    <lineage>
        <taxon>Eukaryota</taxon>
        <taxon>Metazoa</taxon>
        <taxon>Spiralia</taxon>
        <taxon>Lophotrochozoa</taxon>
        <taxon>Mollusca</taxon>
        <taxon>Bivalvia</taxon>
        <taxon>Autobranchia</taxon>
        <taxon>Pteriomorphia</taxon>
        <taxon>Ostreida</taxon>
        <taxon>Ostreoidea</taxon>
        <taxon>Ostreidae</taxon>
        <taxon>Magallana</taxon>
    </lineage>
</organism>
<dbReference type="CDD" id="cd22790">
    <property type="entry name" value="OTU_OTUL-like"/>
    <property type="match status" value="1"/>
</dbReference>
<evidence type="ECO:0000256" key="3">
    <source>
        <dbReference type="ARBA" id="ARBA00022490"/>
    </source>
</evidence>
<dbReference type="EnsemblMetazoa" id="G5089.1">
    <property type="protein sequence ID" value="G5089.1:cds"/>
    <property type="gene ID" value="G5089"/>
</dbReference>
<evidence type="ECO:0000256" key="2">
    <source>
        <dbReference type="ARBA" id="ARBA00010267"/>
    </source>
</evidence>
<feature type="active site" evidence="4">
    <location>
        <position position="286"/>
    </location>
</feature>
<keyword evidence="7" id="KW-1185">Reference proteome</keyword>
<dbReference type="Pfam" id="PF16218">
    <property type="entry name" value="Peptidase_C101"/>
    <property type="match status" value="1"/>
</dbReference>
<dbReference type="GO" id="GO:0004843">
    <property type="term" value="F:cysteine-type deubiquitinase activity"/>
    <property type="evidence" value="ECO:0007669"/>
    <property type="project" value="InterPro"/>
</dbReference>
<dbReference type="PANTHER" id="PTHR33662">
    <property type="entry name" value="OTU DEUBIQUITINASE WITH LINEAR LINKAGE-SPECIFICITY A-RELATED"/>
    <property type="match status" value="1"/>
</dbReference>
<evidence type="ECO:0000256" key="4">
    <source>
        <dbReference type="PIRSR" id="PIRSR623237-1"/>
    </source>
</evidence>
<dbReference type="Proteomes" id="UP000005408">
    <property type="component" value="Unassembled WGS sequence"/>
</dbReference>
<dbReference type="InterPro" id="IPR023237">
    <property type="entry name" value="Otulin"/>
</dbReference>
<reference evidence="6" key="1">
    <citation type="submission" date="2022-08" db="UniProtKB">
        <authorList>
            <consortium name="EnsemblMetazoa"/>
        </authorList>
    </citation>
    <scope>IDENTIFICATION</scope>
    <source>
        <strain evidence="6">05x7-T-G4-1.051#20</strain>
    </source>
</reference>
<evidence type="ECO:0000256" key="5">
    <source>
        <dbReference type="PIRSR" id="PIRSR623237-2"/>
    </source>
</evidence>
<dbReference type="PANTHER" id="PTHR33662:SF1">
    <property type="entry name" value="INACTIVE UBIQUITIN THIOESTERASE OTULINL"/>
    <property type="match status" value="1"/>
</dbReference>
<dbReference type="PRINTS" id="PR02055">
    <property type="entry name" value="PROTEINF105"/>
</dbReference>
<feature type="region of interest" description="Linear diubiquitin binding" evidence="5">
    <location>
        <begin position="283"/>
        <end position="285"/>
    </location>
</feature>